<evidence type="ECO:0000256" key="1">
    <source>
        <dbReference type="ARBA" id="ARBA00022801"/>
    </source>
</evidence>
<dbReference type="OrthoDB" id="4935951at2"/>
<dbReference type="RefSeq" id="WP_051794827.1">
    <property type="nucleotide sequence ID" value="NZ_QHKI01000011.1"/>
</dbReference>
<proteinExistence type="predicted"/>
<dbReference type="PANTHER" id="PTHR43156:SF2">
    <property type="entry name" value="STAGE II SPORULATION PROTEIN E"/>
    <property type="match status" value="1"/>
</dbReference>
<feature type="domain" description="PPM-type phosphatase" evidence="2">
    <location>
        <begin position="168"/>
        <end position="385"/>
    </location>
</feature>
<dbReference type="GO" id="GO:0016791">
    <property type="term" value="F:phosphatase activity"/>
    <property type="evidence" value="ECO:0007669"/>
    <property type="project" value="TreeGrafter"/>
</dbReference>
<name>A0A428ZCG1_KIBAR</name>
<keyword evidence="1" id="KW-0378">Hydrolase</keyword>
<protein>
    <submittedName>
        <fullName evidence="3">Serine/threonine-protein phosphatase</fullName>
    </submittedName>
</protein>
<comment type="caution">
    <text evidence="3">The sequence shown here is derived from an EMBL/GenBank/DDBJ whole genome shotgun (WGS) entry which is preliminary data.</text>
</comment>
<dbReference type="InterPro" id="IPR036457">
    <property type="entry name" value="PPM-type-like_dom_sf"/>
</dbReference>
<reference evidence="3 4" key="1">
    <citation type="submission" date="2018-05" db="EMBL/GenBank/DDBJ databases">
        <title>Evolution of GPA BGCs.</title>
        <authorList>
            <person name="Waglechner N."/>
            <person name="Wright G.D."/>
        </authorList>
    </citation>
    <scope>NUCLEOTIDE SEQUENCE [LARGE SCALE GENOMIC DNA]</scope>
    <source>
        <strain evidence="3 4">A82846</strain>
    </source>
</reference>
<dbReference type="Gene3D" id="3.60.40.10">
    <property type="entry name" value="PPM-type phosphatase domain"/>
    <property type="match status" value="1"/>
</dbReference>
<dbReference type="PANTHER" id="PTHR43156">
    <property type="entry name" value="STAGE II SPORULATION PROTEIN E-RELATED"/>
    <property type="match status" value="1"/>
</dbReference>
<evidence type="ECO:0000313" key="4">
    <source>
        <dbReference type="Proteomes" id="UP000287547"/>
    </source>
</evidence>
<dbReference type="Pfam" id="PF07228">
    <property type="entry name" value="SpoIIE"/>
    <property type="match status" value="1"/>
</dbReference>
<gene>
    <name evidence="3" type="ORF">DMH04_16385</name>
</gene>
<dbReference type="SUPFAM" id="SSF81606">
    <property type="entry name" value="PP2C-like"/>
    <property type="match status" value="1"/>
</dbReference>
<dbReference type="InterPro" id="IPR001932">
    <property type="entry name" value="PPM-type_phosphatase-like_dom"/>
</dbReference>
<dbReference type="AlphaFoldDB" id="A0A428ZCG1"/>
<evidence type="ECO:0000259" key="2">
    <source>
        <dbReference type="SMART" id="SM00331"/>
    </source>
</evidence>
<dbReference type="SMART" id="SM00331">
    <property type="entry name" value="PP2C_SIG"/>
    <property type="match status" value="1"/>
</dbReference>
<dbReference type="InterPro" id="IPR052016">
    <property type="entry name" value="Bact_Sigma-Reg"/>
</dbReference>
<evidence type="ECO:0000313" key="3">
    <source>
        <dbReference type="EMBL" id="RSM85772.1"/>
    </source>
</evidence>
<organism evidence="3 4">
    <name type="scientific">Kibdelosporangium aridum</name>
    <dbReference type="NCBI Taxonomy" id="2030"/>
    <lineage>
        <taxon>Bacteria</taxon>
        <taxon>Bacillati</taxon>
        <taxon>Actinomycetota</taxon>
        <taxon>Actinomycetes</taxon>
        <taxon>Pseudonocardiales</taxon>
        <taxon>Pseudonocardiaceae</taxon>
        <taxon>Kibdelosporangium</taxon>
    </lineage>
</organism>
<accession>A0A428ZCG1</accession>
<dbReference type="EMBL" id="QHKI01000011">
    <property type="protein sequence ID" value="RSM85772.1"/>
    <property type="molecule type" value="Genomic_DNA"/>
</dbReference>
<sequence>MTAGGGGFRMLAGLLEASHLAPMETLPGLVGKHCAEAGFSDVTILVPDLRQETLIPLGRGEVLSVDAGLAGRSYRHLELIASDRGTTGHYFWIPLLDGTERVGVLGVAASVHDVTTVERLNALASLIALIVVSKKPHSDSFARLVRTQSMSMSADMVWPLIPPLSFATEDLVISGLLEPAYAIGGDALDYAVSGDTVHLSIFDAMGHDQTAGLTVALAVGTCRNSRRENISLPRLSTAIDEAIGAQFGKRQYATGILAELDHRTGRLSWVNRGHPPPLLIRQGRWLKELSGNTSPPMGFLFPVEPVRREQQLEPGDRLLFYTDGIVEARDHSGEQFGLRRFADFVVRREADGLSAPETLRRLMHAILAYQDGRLQDDATVLLVEWRSRRERRMVVTR</sequence>
<dbReference type="Proteomes" id="UP000287547">
    <property type="component" value="Unassembled WGS sequence"/>
</dbReference>